<organism evidence="2 3">
    <name type="scientific">Mycena albidolilacea</name>
    <dbReference type="NCBI Taxonomy" id="1033008"/>
    <lineage>
        <taxon>Eukaryota</taxon>
        <taxon>Fungi</taxon>
        <taxon>Dikarya</taxon>
        <taxon>Basidiomycota</taxon>
        <taxon>Agaricomycotina</taxon>
        <taxon>Agaricomycetes</taxon>
        <taxon>Agaricomycetidae</taxon>
        <taxon>Agaricales</taxon>
        <taxon>Marasmiineae</taxon>
        <taxon>Mycenaceae</taxon>
        <taxon>Mycena</taxon>
    </lineage>
</organism>
<evidence type="ECO:0000256" key="1">
    <source>
        <dbReference type="SAM" id="MobiDB-lite"/>
    </source>
</evidence>
<dbReference type="AlphaFoldDB" id="A0AAD7AGJ3"/>
<evidence type="ECO:0000313" key="2">
    <source>
        <dbReference type="EMBL" id="KAJ7358155.1"/>
    </source>
</evidence>
<dbReference type="EMBL" id="JARIHO010000007">
    <property type="protein sequence ID" value="KAJ7358155.1"/>
    <property type="molecule type" value="Genomic_DNA"/>
</dbReference>
<protein>
    <submittedName>
        <fullName evidence="2">Uncharacterized protein</fullName>
    </submittedName>
</protein>
<keyword evidence="3" id="KW-1185">Reference proteome</keyword>
<dbReference type="Proteomes" id="UP001218218">
    <property type="component" value="Unassembled WGS sequence"/>
</dbReference>
<evidence type="ECO:0000313" key="3">
    <source>
        <dbReference type="Proteomes" id="UP001218218"/>
    </source>
</evidence>
<name>A0AAD7AGJ3_9AGAR</name>
<sequence>MQGLLRECLHRHMVAVHEYVSGTAPHKRRSAARPSSLPAVDEPNLPVSPSSDYSDYTTDCWSTEGASPSPSSSTYSHFSLSPTSSSSCSDEDLFAFIPSPPPTDFSLPASPTSSNGWMWDAHFEAAFFPPTCEKSPIIECTPSPGLALQYPAQGMDFFAIGCDTFRLPSTASSSSNLCSTTRWCSSHLLPLRHRMDSRPSRPAASRMWYPPLLLWASGTVPCIEAVSIRQHTLYF</sequence>
<reference evidence="2" key="1">
    <citation type="submission" date="2023-03" db="EMBL/GenBank/DDBJ databases">
        <title>Massive genome expansion in bonnet fungi (Mycena s.s.) driven by repeated elements and novel gene families across ecological guilds.</title>
        <authorList>
            <consortium name="Lawrence Berkeley National Laboratory"/>
            <person name="Harder C.B."/>
            <person name="Miyauchi S."/>
            <person name="Viragh M."/>
            <person name="Kuo A."/>
            <person name="Thoen E."/>
            <person name="Andreopoulos B."/>
            <person name="Lu D."/>
            <person name="Skrede I."/>
            <person name="Drula E."/>
            <person name="Henrissat B."/>
            <person name="Morin E."/>
            <person name="Kohler A."/>
            <person name="Barry K."/>
            <person name="LaButti K."/>
            <person name="Morin E."/>
            <person name="Salamov A."/>
            <person name="Lipzen A."/>
            <person name="Mereny Z."/>
            <person name="Hegedus B."/>
            <person name="Baldrian P."/>
            <person name="Stursova M."/>
            <person name="Weitz H."/>
            <person name="Taylor A."/>
            <person name="Grigoriev I.V."/>
            <person name="Nagy L.G."/>
            <person name="Martin F."/>
            <person name="Kauserud H."/>
        </authorList>
    </citation>
    <scope>NUCLEOTIDE SEQUENCE</scope>
    <source>
        <strain evidence="2">CBHHK002</strain>
    </source>
</reference>
<proteinExistence type="predicted"/>
<accession>A0AAD7AGJ3</accession>
<gene>
    <name evidence="2" type="ORF">DFH08DRAFT_953343</name>
</gene>
<comment type="caution">
    <text evidence="2">The sequence shown here is derived from an EMBL/GenBank/DDBJ whole genome shotgun (WGS) entry which is preliminary data.</text>
</comment>
<feature type="region of interest" description="Disordered" evidence="1">
    <location>
        <begin position="22"/>
        <end position="51"/>
    </location>
</feature>